<accession>A0A0W8FQD8</accession>
<sequence length="46" mass="5072">MLARRMPGAFCKSPRLLPARNITIYYCTPLPGCASGQQPFSPAELF</sequence>
<protein>
    <submittedName>
        <fullName evidence="1">Uncharacterized protein</fullName>
    </submittedName>
</protein>
<dbReference type="AlphaFoldDB" id="A0A0W8FQD8"/>
<comment type="caution">
    <text evidence="1">The sequence shown here is derived from an EMBL/GenBank/DDBJ whole genome shotgun (WGS) entry which is preliminary data.</text>
</comment>
<gene>
    <name evidence="1" type="ORF">ASZ90_007062</name>
</gene>
<proteinExistence type="predicted"/>
<evidence type="ECO:0000313" key="1">
    <source>
        <dbReference type="EMBL" id="KUG23135.1"/>
    </source>
</evidence>
<organism evidence="1">
    <name type="scientific">hydrocarbon metagenome</name>
    <dbReference type="NCBI Taxonomy" id="938273"/>
    <lineage>
        <taxon>unclassified sequences</taxon>
        <taxon>metagenomes</taxon>
        <taxon>ecological metagenomes</taxon>
    </lineage>
</organism>
<name>A0A0W8FQD8_9ZZZZ</name>
<dbReference type="EMBL" id="LNQE01000919">
    <property type="protein sequence ID" value="KUG23135.1"/>
    <property type="molecule type" value="Genomic_DNA"/>
</dbReference>
<reference evidence="1" key="1">
    <citation type="journal article" date="2015" name="Proc. Natl. Acad. Sci. U.S.A.">
        <title>Networks of energetic and metabolic interactions define dynamics in microbial communities.</title>
        <authorList>
            <person name="Embree M."/>
            <person name="Liu J.K."/>
            <person name="Al-Bassam M.M."/>
            <person name="Zengler K."/>
        </authorList>
    </citation>
    <scope>NUCLEOTIDE SEQUENCE</scope>
</reference>